<gene>
    <name evidence="2" type="ORF">IZO911_LOCUS18612</name>
</gene>
<feature type="region of interest" description="Disordered" evidence="1">
    <location>
        <begin position="70"/>
        <end position="94"/>
    </location>
</feature>
<proteinExistence type="predicted"/>
<dbReference type="EMBL" id="CAJNOE010000180">
    <property type="protein sequence ID" value="CAF1018956.1"/>
    <property type="molecule type" value="Genomic_DNA"/>
</dbReference>
<evidence type="ECO:0000313" key="2">
    <source>
        <dbReference type="EMBL" id="CAF1018956.1"/>
    </source>
</evidence>
<reference evidence="2" key="1">
    <citation type="submission" date="2021-02" db="EMBL/GenBank/DDBJ databases">
        <authorList>
            <person name="Nowell W R."/>
        </authorList>
    </citation>
    <scope>NUCLEOTIDE SEQUENCE</scope>
</reference>
<feature type="compositionally biased region" description="Low complexity" evidence="1">
    <location>
        <begin position="70"/>
        <end position="92"/>
    </location>
</feature>
<protein>
    <submittedName>
        <fullName evidence="2">Uncharacterized protein</fullName>
    </submittedName>
</protein>
<comment type="caution">
    <text evidence="2">The sequence shown here is derived from an EMBL/GenBank/DDBJ whole genome shotgun (WGS) entry which is preliminary data.</text>
</comment>
<sequence>MTENQQKTTSTKIKITTPIRVDVDVDETGVTVAIVATGEVSICHFILLVAYFEHVRFALLHHTTAYFPSSLSEASSTSSSSSSESRKTTTTKSKPKIYKAKSMMLKLLNEIVEDLDLFLPQPCVTSPDLFKFNCIKNVKVLIGGTFELTTDIIYDGFELMSDNNIYHKLKEEITDSKILRLIQQLCSNVEFRKPVTYYQSKTLMKLDVEGVIIEDGITFSHDYINRTEYNIENYYFVFNNFI</sequence>
<accession>A0A814I6Z2</accession>
<dbReference type="AlphaFoldDB" id="A0A814I6Z2"/>
<name>A0A814I6Z2_9BILA</name>
<organism evidence="2 3">
    <name type="scientific">Adineta steineri</name>
    <dbReference type="NCBI Taxonomy" id="433720"/>
    <lineage>
        <taxon>Eukaryota</taxon>
        <taxon>Metazoa</taxon>
        <taxon>Spiralia</taxon>
        <taxon>Gnathifera</taxon>
        <taxon>Rotifera</taxon>
        <taxon>Eurotatoria</taxon>
        <taxon>Bdelloidea</taxon>
        <taxon>Adinetida</taxon>
        <taxon>Adinetidae</taxon>
        <taxon>Adineta</taxon>
    </lineage>
</organism>
<dbReference type="Proteomes" id="UP000663860">
    <property type="component" value="Unassembled WGS sequence"/>
</dbReference>
<evidence type="ECO:0000313" key="3">
    <source>
        <dbReference type="Proteomes" id="UP000663860"/>
    </source>
</evidence>
<evidence type="ECO:0000256" key="1">
    <source>
        <dbReference type="SAM" id="MobiDB-lite"/>
    </source>
</evidence>